<gene>
    <name evidence="2" type="ORF">OUO13_02480</name>
</gene>
<dbReference type="EMBL" id="JAPNOA010000009">
    <property type="protein sequence ID" value="MCY0964043.1"/>
    <property type="molecule type" value="Genomic_DNA"/>
</dbReference>
<accession>A0A9X3ISD9</accession>
<protein>
    <submittedName>
        <fullName evidence="2">DUF1302 family protein</fullName>
    </submittedName>
</protein>
<sequence length="613" mass="66708">MNSSAQQYGAAYGSPGSTLPGSESSSRTMSVLARVHGGSGSRLNHRDLPAGWSLPVSGGRARGLLAVPALLPFLMVASVLVTPRSEAMAIDTGSSDVSVRFDNTLKGSVLYRLEDADPRLVDSYRLIVPGVPASAFPQAQNFNAGDDNFRNAGIVSKRVDLLSELDVVYRGDMGLRVSGAAWYDAAYQQDSDAEDSANSQSPVNEFPDQAQRLAGGDKEILDAFVFGAWDVGDEGRLSARLGRHALQYGESLFFGDNGIARAQGPIDINKLVSSPNAQFKEIIRPVNQLSAQYQLDADVSLGGYVQFGWEEDRLPPAGSYFSSSNLTWGSSQTELFESPYVLLAGDSEKPRDSGQYGLQLRWLLEDTDLGFYFARYHDKSGQLHGALNVMDPTNSRWFFTFPENITTFGVSASQTFDVVNMAVEASVRNNMPLRNHNIIYAEGLAPRPEMARGRTAHLNLSWLASFGPNWLAQESSLVGELAWNRVLTYNDPDEQVDHAVTRGASALQFVYSPSWRQVLAGVDLSLPVGMRYGINGNSSVTVWDPKGAGSVTAGLNALYLNVWNMGLNYTHYLGKAEPFVDYAPLQTGGDAEFSDGNPLADRDYVALTVRRTF</sequence>
<proteinExistence type="predicted"/>
<evidence type="ECO:0000256" key="1">
    <source>
        <dbReference type="SAM" id="MobiDB-lite"/>
    </source>
</evidence>
<reference evidence="2" key="1">
    <citation type="submission" date="2022-11" db="EMBL/GenBank/DDBJ databases">
        <title>Parathalassolutuus dongxingensis gen. nov., sp. nov., a novel member of family Oceanospirillaceae isolated from a coastal shrimp pond in Guangxi, China.</title>
        <authorList>
            <person name="Chen H."/>
        </authorList>
    </citation>
    <scope>NUCLEOTIDE SEQUENCE</scope>
    <source>
        <strain evidence="2">G-43</strain>
    </source>
</reference>
<comment type="caution">
    <text evidence="2">The sequence shown here is derived from an EMBL/GenBank/DDBJ whole genome shotgun (WGS) entry which is preliminary data.</text>
</comment>
<dbReference type="Pfam" id="PF06980">
    <property type="entry name" value="DUF1302"/>
    <property type="match status" value="1"/>
</dbReference>
<keyword evidence="3" id="KW-1185">Reference proteome</keyword>
<dbReference type="AlphaFoldDB" id="A0A9X3ISD9"/>
<evidence type="ECO:0000313" key="3">
    <source>
        <dbReference type="Proteomes" id="UP001150830"/>
    </source>
</evidence>
<name>A0A9X3ISD9_9GAMM</name>
<evidence type="ECO:0000313" key="2">
    <source>
        <dbReference type="EMBL" id="MCY0964043.1"/>
    </source>
</evidence>
<dbReference type="Proteomes" id="UP001150830">
    <property type="component" value="Unassembled WGS sequence"/>
</dbReference>
<dbReference type="InterPro" id="IPR010727">
    <property type="entry name" value="DUF1302"/>
</dbReference>
<feature type="region of interest" description="Disordered" evidence="1">
    <location>
        <begin position="1"/>
        <end position="29"/>
    </location>
</feature>
<organism evidence="2 3">
    <name type="scientific">Parathalassolituus penaei</name>
    <dbReference type="NCBI Taxonomy" id="2997323"/>
    <lineage>
        <taxon>Bacteria</taxon>
        <taxon>Pseudomonadati</taxon>
        <taxon>Pseudomonadota</taxon>
        <taxon>Gammaproteobacteria</taxon>
        <taxon>Oceanospirillales</taxon>
        <taxon>Oceanospirillaceae</taxon>
        <taxon>Parathalassolituus</taxon>
    </lineage>
</organism>
<dbReference type="RefSeq" id="WP_283172261.1">
    <property type="nucleotide sequence ID" value="NZ_JAPNOA010000009.1"/>
</dbReference>
<feature type="compositionally biased region" description="Polar residues" evidence="1">
    <location>
        <begin position="15"/>
        <end position="29"/>
    </location>
</feature>